<proteinExistence type="predicted"/>
<gene>
    <name evidence="3" type="ORF">IL38_19320</name>
</gene>
<keyword evidence="2" id="KW-0732">Signal</keyword>
<keyword evidence="4" id="KW-1185">Reference proteome</keyword>
<feature type="chain" id="PRO_5046226652" description="DUF4412 domain-containing protein" evidence="2">
    <location>
        <begin position="29"/>
        <end position="272"/>
    </location>
</feature>
<organism evidence="3 4">
    <name type="scientific">Actinopolyspora erythraea</name>
    <dbReference type="NCBI Taxonomy" id="414996"/>
    <lineage>
        <taxon>Bacteria</taxon>
        <taxon>Bacillati</taxon>
        <taxon>Actinomycetota</taxon>
        <taxon>Actinomycetes</taxon>
        <taxon>Actinopolysporales</taxon>
        <taxon>Actinopolysporaceae</taxon>
        <taxon>Actinopolyspora</taxon>
    </lineage>
</organism>
<dbReference type="Gene3D" id="2.50.20.20">
    <property type="match status" value="1"/>
</dbReference>
<dbReference type="EMBL" id="JPMV01000036">
    <property type="protein sequence ID" value="KGI80056.1"/>
    <property type="molecule type" value="Genomic_DNA"/>
</dbReference>
<dbReference type="Proteomes" id="UP000029737">
    <property type="component" value="Unassembled WGS sequence"/>
</dbReference>
<evidence type="ECO:0000256" key="1">
    <source>
        <dbReference type="SAM" id="MobiDB-lite"/>
    </source>
</evidence>
<comment type="caution">
    <text evidence="3">The sequence shown here is derived from an EMBL/GenBank/DDBJ whole genome shotgun (WGS) entry which is preliminary data.</text>
</comment>
<evidence type="ECO:0000256" key="2">
    <source>
        <dbReference type="SAM" id="SignalP"/>
    </source>
</evidence>
<dbReference type="SUPFAM" id="SSF89392">
    <property type="entry name" value="Prokaryotic lipoproteins and lipoprotein localization factors"/>
    <property type="match status" value="1"/>
</dbReference>
<evidence type="ECO:0008006" key="5">
    <source>
        <dbReference type="Google" id="ProtNLM"/>
    </source>
</evidence>
<evidence type="ECO:0000313" key="3">
    <source>
        <dbReference type="EMBL" id="KGI80056.1"/>
    </source>
</evidence>
<evidence type="ECO:0000313" key="4">
    <source>
        <dbReference type="Proteomes" id="UP000029737"/>
    </source>
</evidence>
<reference evidence="3 4" key="1">
    <citation type="journal article" date="2014" name="PLoS ONE">
        <title>Identification and Characterization of a New Erythromycin Biosynthetic Gene Cluster in Actinopolyspora erythraea YIM90600, a Novel Erythronolide-Producing Halophilic Actinomycete Isolated from Salt Field.</title>
        <authorList>
            <person name="Chen D."/>
            <person name="Feng J."/>
            <person name="Huang L."/>
            <person name="Zhang Q."/>
            <person name="Wu J."/>
            <person name="Zhu X."/>
            <person name="Duan Y."/>
            <person name="Xu Z."/>
        </authorList>
    </citation>
    <scope>NUCLEOTIDE SEQUENCE [LARGE SCALE GENOMIC DNA]</scope>
    <source>
        <strain evidence="3 4">YIM90600</strain>
    </source>
</reference>
<dbReference type="InterPro" id="IPR029046">
    <property type="entry name" value="LolA/LolB/LppX"/>
</dbReference>
<accession>A0ABR4X0C5</accession>
<name>A0ABR4X0C5_9ACTN</name>
<feature type="compositionally biased region" description="Polar residues" evidence="1">
    <location>
        <begin position="53"/>
        <end position="64"/>
    </location>
</feature>
<dbReference type="RefSeq" id="WP_043576725.1">
    <property type="nucleotide sequence ID" value="NZ_CP022752.1"/>
</dbReference>
<dbReference type="PROSITE" id="PS51257">
    <property type="entry name" value="PROKAR_LIPOPROTEIN"/>
    <property type="match status" value="1"/>
</dbReference>
<protein>
    <recommendedName>
        <fullName evidence="5">DUF4412 domain-containing protein</fullName>
    </recommendedName>
</protein>
<feature type="signal peptide" evidence="2">
    <location>
        <begin position="1"/>
        <end position="28"/>
    </location>
</feature>
<sequence>MRRTTLALSALALITTLGACSTTSSDQASDTGGGDGQSQSSDSTRTFHKVSGLVSQTSSSMDSEQTVTMETELEGGTGLQSSMFSAMGGQTCQIDLSANKMGCDGAMPMVMTEKAVYFKTPGGSQSGKPWTKTSLDSTSMSGNMGQLGNIRQYSDIETMLPEGSKIESTEREKLNGEQATRYEIVTDLSEATAQSGNSARQTYEFLREQGVEETRKTVWIGPNGLLMKVKPTNPSMEIAGQKVPEITTKVTYSDWGEPVDITVPPADEVQGS</sequence>
<feature type="region of interest" description="Disordered" evidence="1">
    <location>
        <begin position="22"/>
        <end position="64"/>
    </location>
</feature>